<name>A0A514Z872_9LACT</name>
<dbReference type="KEGG" id="lack:FLP15_05895"/>
<accession>A0A514Z872</accession>
<dbReference type="Proteomes" id="UP000315128">
    <property type="component" value="Chromosome"/>
</dbReference>
<organism evidence="1 2">
    <name type="scientific">Lactococcus protaetiae</name>
    <dbReference type="NCBI Taxonomy" id="2592653"/>
    <lineage>
        <taxon>Bacteria</taxon>
        <taxon>Bacillati</taxon>
        <taxon>Bacillota</taxon>
        <taxon>Bacilli</taxon>
        <taxon>Lactobacillales</taxon>
        <taxon>Streptococcaceae</taxon>
        <taxon>Lactococcus</taxon>
    </lineage>
</organism>
<dbReference type="RefSeq" id="WP_142766359.1">
    <property type="nucleotide sequence ID" value="NZ_CP041356.1"/>
</dbReference>
<proteinExistence type="predicted"/>
<sequence length="83" mass="9937">MWIIHWIGGLQVELVVNGSDSLAIERIYRERHQLSKEEWLNFMQTPLTDEIASELTEIKERVKLQGRPYCPEKDEDYWKSRGF</sequence>
<reference evidence="1 2" key="1">
    <citation type="submission" date="2019-07" db="EMBL/GenBank/DDBJ databases">
        <title>Genome sequencing of KACC 19320.</title>
        <authorList>
            <person name="Heo J."/>
            <person name="Kim S.-J."/>
            <person name="Kim J.-S."/>
            <person name="Hong S.-B."/>
            <person name="Kwon S.-W."/>
        </authorList>
    </citation>
    <scope>NUCLEOTIDE SEQUENCE [LARGE SCALE GENOMIC DNA]</scope>
    <source>
        <strain evidence="1 2">KACC 19320</strain>
    </source>
</reference>
<dbReference type="OrthoDB" id="2242622at2"/>
<dbReference type="EMBL" id="CP041356">
    <property type="protein sequence ID" value="QDK70775.1"/>
    <property type="molecule type" value="Genomic_DNA"/>
</dbReference>
<evidence type="ECO:0000313" key="1">
    <source>
        <dbReference type="EMBL" id="QDK70775.1"/>
    </source>
</evidence>
<keyword evidence="2" id="KW-1185">Reference proteome</keyword>
<gene>
    <name evidence="1" type="ORF">FLP15_05895</name>
</gene>
<evidence type="ECO:0000313" key="2">
    <source>
        <dbReference type="Proteomes" id="UP000315128"/>
    </source>
</evidence>
<dbReference type="AlphaFoldDB" id="A0A514Z872"/>
<protein>
    <submittedName>
        <fullName evidence="1">Uncharacterized protein</fullName>
    </submittedName>
</protein>